<name>A0A1X1UU35_MYCGS</name>
<dbReference type="AlphaFoldDB" id="A0A1X1UU35"/>
<reference evidence="1 2" key="1">
    <citation type="submission" date="2016-01" db="EMBL/GenBank/DDBJ databases">
        <title>The new phylogeny of the genus Mycobacterium.</title>
        <authorList>
            <person name="Tarcisio F."/>
            <person name="Conor M."/>
            <person name="Antonella G."/>
            <person name="Elisabetta G."/>
            <person name="Giulia F.S."/>
            <person name="Sara T."/>
            <person name="Anna F."/>
            <person name="Clotilde B."/>
            <person name="Roberto B."/>
            <person name="Veronica D.S."/>
            <person name="Fabio R."/>
            <person name="Monica P."/>
            <person name="Olivier J."/>
            <person name="Enrico T."/>
            <person name="Nicola S."/>
        </authorList>
    </citation>
    <scope>NUCLEOTIDE SEQUENCE [LARGE SCALE GENOMIC DNA]</scope>
    <source>
        <strain evidence="1 2">DSM 43505</strain>
    </source>
</reference>
<keyword evidence="2" id="KW-1185">Reference proteome</keyword>
<proteinExistence type="predicted"/>
<comment type="caution">
    <text evidence="1">The sequence shown here is derived from an EMBL/GenBank/DDBJ whole genome shotgun (WGS) entry which is preliminary data.</text>
</comment>
<evidence type="ECO:0000313" key="1">
    <source>
        <dbReference type="EMBL" id="ORV60344.1"/>
    </source>
</evidence>
<evidence type="ECO:0000313" key="2">
    <source>
        <dbReference type="Proteomes" id="UP000193738"/>
    </source>
</evidence>
<dbReference type="EMBL" id="LQOX01000147">
    <property type="protein sequence ID" value="ORV60344.1"/>
    <property type="molecule type" value="Genomic_DNA"/>
</dbReference>
<gene>
    <name evidence="1" type="ORF">AWC07_18190</name>
</gene>
<dbReference type="Proteomes" id="UP000193738">
    <property type="component" value="Unassembled WGS sequence"/>
</dbReference>
<accession>A0A1X1UU35</accession>
<protein>
    <submittedName>
        <fullName evidence="1">Uncharacterized protein</fullName>
    </submittedName>
</protein>
<organism evidence="1 2">
    <name type="scientific">Mycobacterium gastri</name>
    <dbReference type="NCBI Taxonomy" id="1777"/>
    <lineage>
        <taxon>Bacteria</taxon>
        <taxon>Bacillati</taxon>
        <taxon>Actinomycetota</taxon>
        <taxon>Actinomycetes</taxon>
        <taxon>Mycobacteriales</taxon>
        <taxon>Mycobacteriaceae</taxon>
        <taxon>Mycobacterium</taxon>
    </lineage>
</organism>
<sequence length="72" mass="7933">MFSLAPICSLNNLPPTRILCYLRSIVASAVTLVLRAHQLGARRAAGSRVEWRGVAGTNLSLPLEKRSALRYR</sequence>